<dbReference type="SUPFAM" id="SSF160240">
    <property type="entry name" value="Cation efflux protein cytoplasmic domain-like"/>
    <property type="match status" value="1"/>
</dbReference>
<dbReference type="EMBL" id="JAHYXK010000024">
    <property type="protein sequence ID" value="MBW7469001.1"/>
    <property type="molecule type" value="Genomic_DNA"/>
</dbReference>
<gene>
    <name evidence="10" type="ORF">K0O23_18135</name>
</gene>
<keyword evidence="3" id="KW-0813">Transport</keyword>
<feature type="transmembrane region" description="Helical" evidence="7">
    <location>
        <begin position="85"/>
        <end position="106"/>
    </location>
</feature>
<comment type="similarity">
    <text evidence="2">Belongs to the cation diffusion facilitator (CDF) transporter (TC 2.A.4) family.</text>
</comment>
<evidence type="ECO:0000256" key="6">
    <source>
        <dbReference type="ARBA" id="ARBA00023136"/>
    </source>
</evidence>
<dbReference type="Pfam" id="PF01545">
    <property type="entry name" value="Cation_efflux"/>
    <property type="match status" value="1"/>
</dbReference>
<dbReference type="SUPFAM" id="SSF161111">
    <property type="entry name" value="Cation efflux protein transmembrane domain-like"/>
    <property type="match status" value="1"/>
</dbReference>
<keyword evidence="11" id="KW-1185">Reference proteome</keyword>
<keyword evidence="5 7" id="KW-1133">Transmembrane helix</keyword>
<feature type="transmembrane region" description="Helical" evidence="7">
    <location>
        <begin position="21"/>
        <end position="41"/>
    </location>
</feature>
<feature type="transmembrane region" description="Helical" evidence="7">
    <location>
        <begin position="53"/>
        <end position="73"/>
    </location>
</feature>
<feature type="transmembrane region" description="Helical" evidence="7">
    <location>
        <begin position="118"/>
        <end position="142"/>
    </location>
</feature>
<sequence length="338" mass="37544">MQARLVNNKNNNYSENIRLQVLVVLVGVLLLIAKFVAYFLTNSNAILTDALESIINVVAGAFSLYSLILTSQPKDLNHPYGHGKIEFVAATLEGSLIVVAGGAIIVKSVYNLFNPHVLSQLDIGIILTAGAGVINYVVGAMTERRGNRNRSLVLVAGGKHLKTDAYSTAGILIGLLLIYLTGLVWLDSVVAIIFGIMIGFTGYRILRSAIAGIMDEADYELLQRIVQVLNDNRHENWIDIHNLRVIKYGSTLHIDCHLTVPWYLNVLEAHDEVEAVGRLIRDKVDRGIELFIHTDPCIAPSCLICSKDNCQVRQHAFEEKVVWDFDKVISDRKHTLDY</sequence>
<dbReference type="InterPro" id="IPR002524">
    <property type="entry name" value="Cation_efflux"/>
</dbReference>
<evidence type="ECO:0000259" key="9">
    <source>
        <dbReference type="Pfam" id="PF16916"/>
    </source>
</evidence>
<protein>
    <submittedName>
        <fullName evidence="10">Cation diffusion facilitator family transporter</fullName>
    </submittedName>
</protein>
<dbReference type="PANTHER" id="PTHR43840">
    <property type="entry name" value="MITOCHONDRIAL METAL TRANSPORTER 1-RELATED"/>
    <property type="match status" value="1"/>
</dbReference>
<proteinExistence type="inferred from homology"/>
<evidence type="ECO:0000256" key="1">
    <source>
        <dbReference type="ARBA" id="ARBA00004141"/>
    </source>
</evidence>
<evidence type="ECO:0000259" key="8">
    <source>
        <dbReference type="Pfam" id="PF01545"/>
    </source>
</evidence>
<keyword evidence="6 7" id="KW-0472">Membrane</keyword>
<dbReference type="Gene3D" id="1.20.1510.10">
    <property type="entry name" value="Cation efflux protein transmembrane domain"/>
    <property type="match status" value="1"/>
</dbReference>
<dbReference type="Pfam" id="PF16916">
    <property type="entry name" value="ZT_dimer"/>
    <property type="match status" value="1"/>
</dbReference>
<evidence type="ECO:0000256" key="3">
    <source>
        <dbReference type="ARBA" id="ARBA00022448"/>
    </source>
</evidence>
<comment type="caution">
    <text evidence="10">The sequence shown here is derived from an EMBL/GenBank/DDBJ whole genome shotgun (WGS) entry which is preliminary data.</text>
</comment>
<dbReference type="Gene3D" id="3.30.70.1350">
    <property type="entry name" value="Cation efflux protein, cytoplasmic domain"/>
    <property type="match status" value="1"/>
</dbReference>
<evidence type="ECO:0000256" key="5">
    <source>
        <dbReference type="ARBA" id="ARBA00022989"/>
    </source>
</evidence>
<reference evidence="10 11" key="1">
    <citation type="journal article" date="2016" name="Int. J. Syst. Evol. Microbiol.">
        <title>Pontibacter aydingkolensis sp. nov., isolated from soil of a salt lake.</title>
        <authorList>
            <person name="Osman G."/>
            <person name="Zhang T."/>
            <person name="Lou K."/>
            <person name="Gao Y."/>
            <person name="Chang W."/>
            <person name="Lin Q."/>
            <person name="Yang H.M."/>
            <person name="Huo X.D."/>
            <person name="Wang N."/>
        </authorList>
    </citation>
    <scope>NUCLEOTIDE SEQUENCE [LARGE SCALE GENOMIC DNA]</scope>
    <source>
        <strain evidence="10 11">KACC 19255</strain>
    </source>
</reference>
<evidence type="ECO:0000256" key="2">
    <source>
        <dbReference type="ARBA" id="ARBA00008114"/>
    </source>
</evidence>
<dbReference type="InterPro" id="IPR036837">
    <property type="entry name" value="Cation_efflux_CTD_sf"/>
</dbReference>
<accession>A0ABS7CYT6</accession>
<evidence type="ECO:0000256" key="4">
    <source>
        <dbReference type="ARBA" id="ARBA00022692"/>
    </source>
</evidence>
<evidence type="ECO:0000313" key="11">
    <source>
        <dbReference type="Proteomes" id="UP000813018"/>
    </source>
</evidence>
<dbReference type="InterPro" id="IPR027470">
    <property type="entry name" value="Cation_efflux_CTD"/>
</dbReference>
<keyword evidence="4 7" id="KW-0812">Transmembrane</keyword>
<feature type="transmembrane region" description="Helical" evidence="7">
    <location>
        <begin position="163"/>
        <end position="182"/>
    </location>
</feature>
<comment type="subcellular location">
    <subcellularLocation>
        <location evidence="1">Membrane</location>
        <topology evidence="1">Multi-pass membrane protein</topology>
    </subcellularLocation>
</comment>
<dbReference type="PANTHER" id="PTHR43840:SF15">
    <property type="entry name" value="MITOCHONDRIAL METAL TRANSPORTER 1-RELATED"/>
    <property type="match status" value="1"/>
</dbReference>
<feature type="domain" description="Cation efflux protein cytoplasmic" evidence="9">
    <location>
        <begin position="219"/>
        <end position="297"/>
    </location>
</feature>
<dbReference type="InterPro" id="IPR058533">
    <property type="entry name" value="Cation_efflux_TM"/>
</dbReference>
<dbReference type="RefSeq" id="WP_219878872.1">
    <property type="nucleotide sequence ID" value="NZ_JAHYXK010000024.1"/>
</dbReference>
<feature type="domain" description="Cation efflux protein transmembrane" evidence="8">
    <location>
        <begin position="22"/>
        <end position="213"/>
    </location>
</feature>
<dbReference type="InterPro" id="IPR050291">
    <property type="entry name" value="CDF_Transporter"/>
</dbReference>
<organism evidence="10 11">
    <name type="scientific">Pontibacter aydingkolensis</name>
    <dbReference type="NCBI Taxonomy" id="1911536"/>
    <lineage>
        <taxon>Bacteria</taxon>
        <taxon>Pseudomonadati</taxon>
        <taxon>Bacteroidota</taxon>
        <taxon>Cytophagia</taxon>
        <taxon>Cytophagales</taxon>
        <taxon>Hymenobacteraceae</taxon>
        <taxon>Pontibacter</taxon>
    </lineage>
</organism>
<dbReference type="Proteomes" id="UP000813018">
    <property type="component" value="Unassembled WGS sequence"/>
</dbReference>
<dbReference type="InterPro" id="IPR027469">
    <property type="entry name" value="Cation_efflux_TMD_sf"/>
</dbReference>
<dbReference type="NCBIfam" id="TIGR01297">
    <property type="entry name" value="CDF"/>
    <property type="match status" value="1"/>
</dbReference>
<name>A0ABS7CYT6_9BACT</name>
<feature type="transmembrane region" description="Helical" evidence="7">
    <location>
        <begin position="188"/>
        <end position="206"/>
    </location>
</feature>
<evidence type="ECO:0000313" key="10">
    <source>
        <dbReference type="EMBL" id="MBW7469001.1"/>
    </source>
</evidence>
<evidence type="ECO:0000256" key="7">
    <source>
        <dbReference type="SAM" id="Phobius"/>
    </source>
</evidence>